<dbReference type="PROSITE" id="PS00178">
    <property type="entry name" value="AA_TRNA_LIGASE_I"/>
    <property type="match status" value="1"/>
</dbReference>
<dbReference type="InterPro" id="IPR020751">
    <property type="entry name" value="aa-tRNA-synth_I_codon-bd_sub2"/>
</dbReference>
<accession>A0A660SMU3</accession>
<comment type="subunit">
    <text evidence="8">Monomer.</text>
</comment>
<dbReference type="Pfam" id="PF19269">
    <property type="entry name" value="Anticodon_2"/>
    <property type="match status" value="1"/>
</dbReference>
<dbReference type="EMBL" id="QNBE01000009">
    <property type="protein sequence ID" value="RKX71436.1"/>
    <property type="molecule type" value="Genomic_DNA"/>
</dbReference>
<keyword evidence="7 8" id="KW-0030">Aminoacyl-tRNA synthetase</keyword>
<dbReference type="GO" id="GO:0006424">
    <property type="term" value="P:glutamyl-tRNA aminoacylation"/>
    <property type="evidence" value="ECO:0007669"/>
    <property type="project" value="UniProtKB-UniRule"/>
</dbReference>
<dbReference type="InterPro" id="IPR049940">
    <property type="entry name" value="GluQ/Sye"/>
</dbReference>
<evidence type="ECO:0000256" key="6">
    <source>
        <dbReference type="ARBA" id="ARBA00022917"/>
    </source>
</evidence>
<evidence type="ECO:0000256" key="2">
    <source>
        <dbReference type="ARBA" id="ARBA00022490"/>
    </source>
</evidence>
<feature type="domain" description="Glutamyl/glutaminyl-tRNA synthetase class Ib catalytic" evidence="9">
    <location>
        <begin position="2"/>
        <end position="304"/>
    </location>
</feature>
<dbReference type="SUPFAM" id="SSF48163">
    <property type="entry name" value="An anticodon-binding domain of class I aminoacyl-tRNA synthetases"/>
    <property type="match status" value="1"/>
</dbReference>
<dbReference type="GO" id="GO:0000049">
    <property type="term" value="F:tRNA binding"/>
    <property type="evidence" value="ECO:0007669"/>
    <property type="project" value="InterPro"/>
</dbReference>
<comment type="caution">
    <text evidence="11">The sequence shown here is derived from an EMBL/GenBank/DDBJ whole genome shotgun (WGS) entry which is preliminary data.</text>
</comment>
<dbReference type="HAMAP" id="MF_00022">
    <property type="entry name" value="Glu_tRNA_synth_type1"/>
    <property type="match status" value="1"/>
</dbReference>
<evidence type="ECO:0000259" key="9">
    <source>
        <dbReference type="Pfam" id="PF00749"/>
    </source>
</evidence>
<dbReference type="EC" id="6.1.1.17" evidence="8"/>
<dbReference type="InterPro" id="IPR000924">
    <property type="entry name" value="Glu/Gln-tRNA-synth"/>
</dbReference>
<protein>
    <recommendedName>
        <fullName evidence="8">Glutamate--tRNA ligase</fullName>
        <ecNumber evidence="8">6.1.1.17</ecNumber>
    </recommendedName>
    <alternativeName>
        <fullName evidence="8">Glutamyl-tRNA synthetase</fullName>
        <shortName evidence="8">GluRS</shortName>
    </alternativeName>
</protein>
<evidence type="ECO:0000256" key="5">
    <source>
        <dbReference type="ARBA" id="ARBA00022840"/>
    </source>
</evidence>
<sequence length="462" mass="54404">MVCVRFAPSPTGHLHVGGVRTALFNWLFARNQKGKFILRIEDTDIKRSERDWIDNIIEGLSWIGIDWDEGPYYQSERRAIYDRYFEKLKRTGRIYPCFCTPEELKRRREAGMFLYDRRCYRLSEDEVEERIKAGEPHVYRFLMPEGEIVFEDLIHGELRKEGKEIEDFVVVRSDGTPTYNFACVVDDHEMGITHVIRAHEHIANTPKQLVLYHALGLDPPRFVHIPLILGPDKKKLSKRHGAVSLLDYRKEGYLPEAMANFLALLGWTPGGNQEILSLDEMIERFSLSRVHRADAVFDIQKLDWMNGYYIRQLSDDDLLNRLRPFILAAGYLKEEEFETEKGWLLRAVRAYKPRMKRLTDFIHLSVYIFKDDYPVDRDALRLIDETARKRFNMLADRYELLERFDRKVAEEVFRSLIKELGIKTKELIHPVRIQLTGRTEGPGLFEIMELLGKERTIGRLRH</sequence>
<dbReference type="AlphaFoldDB" id="A0A660SMU3"/>
<evidence type="ECO:0000256" key="8">
    <source>
        <dbReference type="HAMAP-Rule" id="MF_00022"/>
    </source>
</evidence>
<organism evidence="11 12">
    <name type="scientific">candidate division WOR-3 bacterium</name>
    <dbReference type="NCBI Taxonomy" id="2052148"/>
    <lineage>
        <taxon>Bacteria</taxon>
        <taxon>Bacteria division WOR-3</taxon>
    </lineage>
</organism>
<keyword evidence="6 8" id="KW-0648">Protein biosynthesis</keyword>
<dbReference type="GO" id="GO:0008270">
    <property type="term" value="F:zinc ion binding"/>
    <property type="evidence" value="ECO:0007669"/>
    <property type="project" value="InterPro"/>
</dbReference>
<evidence type="ECO:0000313" key="11">
    <source>
        <dbReference type="EMBL" id="RKX71436.1"/>
    </source>
</evidence>
<dbReference type="InterPro" id="IPR004527">
    <property type="entry name" value="Glu-tRNA-ligase_bac/mito"/>
</dbReference>
<dbReference type="InterPro" id="IPR001412">
    <property type="entry name" value="aa-tRNA-synth_I_CS"/>
</dbReference>
<dbReference type="FunFam" id="3.40.50.620:FF:000045">
    <property type="entry name" value="Glutamate--tRNA ligase, mitochondrial"/>
    <property type="match status" value="1"/>
</dbReference>
<comment type="function">
    <text evidence="8">Catalyzes the attachment of glutamate to tRNA(Glu) in a two-step reaction: glutamate is first activated by ATP to form Glu-AMP and then transferred to the acceptor end of tRNA(Glu).</text>
</comment>
<feature type="domain" description="Aminoacyl-tRNA synthetase class I anticodon-binding" evidence="10">
    <location>
        <begin position="318"/>
        <end position="462"/>
    </location>
</feature>
<feature type="binding site" evidence="8">
    <location>
        <position position="238"/>
    </location>
    <ligand>
        <name>ATP</name>
        <dbReference type="ChEBI" id="CHEBI:30616"/>
    </ligand>
</feature>
<comment type="subcellular location">
    <subcellularLocation>
        <location evidence="8">Cytoplasm</location>
    </subcellularLocation>
</comment>
<evidence type="ECO:0000313" key="12">
    <source>
        <dbReference type="Proteomes" id="UP000268469"/>
    </source>
</evidence>
<dbReference type="PANTHER" id="PTHR43311:SF2">
    <property type="entry name" value="GLUTAMATE--TRNA LIGASE, MITOCHONDRIAL-RELATED"/>
    <property type="match status" value="1"/>
</dbReference>
<feature type="short sequence motif" description="'HIGH' region" evidence="8">
    <location>
        <begin position="8"/>
        <end position="18"/>
    </location>
</feature>
<dbReference type="GO" id="GO:0005524">
    <property type="term" value="F:ATP binding"/>
    <property type="evidence" value="ECO:0007669"/>
    <property type="project" value="UniProtKB-UniRule"/>
</dbReference>
<feature type="short sequence motif" description="'KMSKS' region" evidence="8">
    <location>
        <begin position="235"/>
        <end position="239"/>
    </location>
</feature>
<dbReference type="InterPro" id="IPR008925">
    <property type="entry name" value="aa_tRNA-synth_I_cd-bd_sf"/>
</dbReference>
<dbReference type="Pfam" id="PF00749">
    <property type="entry name" value="tRNA-synt_1c"/>
    <property type="match status" value="1"/>
</dbReference>
<evidence type="ECO:0000256" key="4">
    <source>
        <dbReference type="ARBA" id="ARBA00022741"/>
    </source>
</evidence>
<gene>
    <name evidence="8" type="primary">gltX</name>
    <name evidence="11" type="ORF">DRP53_01645</name>
</gene>
<evidence type="ECO:0000259" key="10">
    <source>
        <dbReference type="Pfam" id="PF19269"/>
    </source>
</evidence>
<keyword evidence="2 8" id="KW-0963">Cytoplasm</keyword>
<dbReference type="PANTHER" id="PTHR43311">
    <property type="entry name" value="GLUTAMATE--TRNA LIGASE"/>
    <property type="match status" value="1"/>
</dbReference>
<dbReference type="NCBIfam" id="TIGR00464">
    <property type="entry name" value="gltX_bact"/>
    <property type="match status" value="1"/>
</dbReference>
<dbReference type="Gene3D" id="1.10.10.350">
    <property type="match status" value="1"/>
</dbReference>
<evidence type="ECO:0000256" key="3">
    <source>
        <dbReference type="ARBA" id="ARBA00022598"/>
    </source>
</evidence>
<reference evidence="11 12" key="1">
    <citation type="submission" date="2018-06" db="EMBL/GenBank/DDBJ databases">
        <title>Extensive metabolic versatility and redundancy in microbially diverse, dynamic hydrothermal sediments.</title>
        <authorList>
            <person name="Dombrowski N."/>
            <person name="Teske A."/>
            <person name="Baker B.J."/>
        </authorList>
    </citation>
    <scope>NUCLEOTIDE SEQUENCE [LARGE SCALE GENOMIC DNA]</scope>
    <source>
        <strain evidence="11">B36_G15</strain>
    </source>
</reference>
<dbReference type="GO" id="GO:0004818">
    <property type="term" value="F:glutamate-tRNA ligase activity"/>
    <property type="evidence" value="ECO:0007669"/>
    <property type="project" value="UniProtKB-UniRule"/>
</dbReference>
<dbReference type="SUPFAM" id="SSF52374">
    <property type="entry name" value="Nucleotidylyl transferase"/>
    <property type="match status" value="1"/>
</dbReference>
<dbReference type="Gene3D" id="1.10.8.70">
    <property type="entry name" value="Glutamate-tRNA synthetase, class I, anticodon-binding domain 1"/>
    <property type="match status" value="1"/>
</dbReference>
<dbReference type="InterPro" id="IPR033910">
    <property type="entry name" value="GluRS_core"/>
</dbReference>
<comment type="similarity">
    <text evidence="1 8">Belongs to the class-I aminoacyl-tRNA synthetase family. Glutamate--tRNA ligase type 1 subfamily.</text>
</comment>
<dbReference type="GO" id="GO:0005829">
    <property type="term" value="C:cytosol"/>
    <property type="evidence" value="ECO:0007669"/>
    <property type="project" value="TreeGrafter"/>
</dbReference>
<evidence type="ECO:0000256" key="1">
    <source>
        <dbReference type="ARBA" id="ARBA00007894"/>
    </source>
</evidence>
<dbReference type="InterPro" id="IPR014729">
    <property type="entry name" value="Rossmann-like_a/b/a_fold"/>
</dbReference>
<keyword evidence="4 8" id="KW-0547">Nucleotide-binding</keyword>
<dbReference type="InterPro" id="IPR020752">
    <property type="entry name" value="Glu-tRNA-synth_I_codon-bd_sub1"/>
</dbReference>
<dbReference type="Proteomes" id="UP000268469">
    <property type="component" value="Unassembled WGS sequence"/>
</dbReference>
<dbReference type="Gene3D" id="3.40.50.620">
    <property type="entry name" value="HUPs"/>
    <property type="match status" value="1"/>
</dbReference>
<comment type="catalytic activity">
    <reaction evidence="8">
        <text>tRNA(Glu) + L-glutamate + ATP = L-glutamyl-tRNA(Glu) + AMP + diphosphate</text>
        <dbReference type="Rhea" id="RHEA:23540"/>
        <dbReference type="Rhea" id="RHEA-COMP:9663"/>
        <dbReference type="Rhea" id="RHEA-COMP:9680"/>
        <dbReference type="ChEBI" id="CHEBI:29985"/>
        <dbReference type="ChEBI" id="CHEBI:30616"/>
        <dbReference type="ChEBI" id="CHEBI:33019"/>
        <dbReference type="ChEBI" id="CHEBI:78442"/>
        <dbReference type="ChEBI" id="CHEBI:78520"/>
        <dbReference type="ChEBI" id="CHEBI:456215"/>
        <dbReference type="EC" id="6.1.1.17"/>
    </reaction>
</comment>
<dbReference type="InterPro" id="IPR020058">
    <property type="entry name" value="Glu/Gln-tRNA-synth_Ib_cat-dom"/>
</dbReference>
<proteinExistence type="inferred from homology"/>
<comment type="caution">
    <text evidence="8">Lacks conserved residue(s) required for the propagation of feature annotation.</text>
</comment>
<name>A0A660SMU3_UNCW3</name>
<keyword evidence="3 8" id="KW-0436">Ligase</keyword>
<keyword evidence="5 8" id="KW-0067">ATP-binding</keyword>
<dbReference type="PRINTS" id="PR00987">
    <property type="entry name" value="TRNASYNTHGLU"/>
</dbReference>
<evidence type="ECO:0000256" key="7">
    <source>
        <dbReference type="ARBA" id="ARBA00023146"/>
    </source>
</evidence>
<dbReference type="CDD" id="cd00808">
    <property type="entry name" value="GluRS_core"/>
    <property type="match status" value="1"/>
</dbReference>
<dbReference type="InterPro" id="IPR045462">
    <property type="entry name" value="aa-tRNA-synth_I_cd-bd"/>
</dbReference>